<dbReference type="Proteomes" id="UP000001685">
    <property type="component" value="Chromosome"/>
</dbReference>
<dbReference type="Pfam" id="PF19828">
    <property type="entry name" value="DUF6309"/>
    <property type="match status" value="1"/>
</dbReference>
<accession>B1VNI5</accession>
<evidence type="ECO:0000313" key="1">
    <source>
        <dbReference type="EMBL" id="BAG17008.1"/>
    </source>
</evidence>
<sequence>MKILEAVSYDVLMSRFTREHPYDPCDEANSNDEAAAHIRDAHRVLCGRWHRVLLEGPEVLDVVLPWHLGEGGDVELIPPTGLTVAAAAIRLTALDATYTRTNPLCALKLTRQTHAPARPLYLSTRAMPTRDYAALTVREGLVHLDGLHRMLAWHRSGMLAPGRWVEAYLAGLPDAPG</sequence>
<dbReference type="EMBL" id="AP009493">
    <property type="protein sequence ID" value="BAG17008.1"/>
    <property type="molecule type" value="Genomic_DNA"/>
</dbReference>
<reference evidence="2" key="1">
    <citation type="journal article" date="2008" name="J. Bacteriol.">
        <title>Genome sequence of the streptomycin-producing microorganism Streptomyces griseus IFO 13350.</title>
        <authorList>
            <person name="Ohnishi Y."/>
            <person name="Ishikawa J."/>
            <person name="Hara H."/>
            <person name="Suzuki H."/>
            <person name="Ikenoya M."/>
            <person name="Ikeda H."/>
            <person name="Yamashita A."/>
            <person name="Hattori M."/>
            <person name="Horinouchi S."/>
        </authorList>
    </citation>
    <scope>NUCLEOTIDE SEQUENCE [LARGE SCALE GENOMIC DNA]</scope>
    <source>
        <strain evidence="2">JCM 4626 / NBRC 13350</strain>
    </source>
</reference>
<name>B1VNI5_STRGG</name>
<evidence type="ECO:0000313" key="2">
    <source>
        <dbReference type="Proteomes" id="UP000001685"/>
    </source>
</evidence>
<organism evidence="1 2">
    <name type="scientific">Streptomyces griseus subsp. griseus (strain JCM 4626 / CBS 651.72 / NBRC 13350 / KCC S-0626 / ISP 5235)</name>
    <dbReference type="NCBI Taxonomy" id="455632"/>
    <lineage>
        <taxon>Bacteria</taxon>
        <taxon>Bacillati</taxon>
        <taxon>Actinomycetota</taxon>
        <taxon>Actinomycetes</taxon>
        <taxon>Kitasatosporales</taxon>
        <taxon>Streptomycetaceae</taxon>
        <taxon>Streptomyces</taxon>
    </lineage>
</organism>
<dbReference type="AlphaFoldDB" id="B1VNI5"/>
<dbReference type="RefSeq" id="WP_003964046.1">
    <property type="nucleotide sequence ID" value="NC_010572.1"/>
</dbReference>
<proteinExistence type="predicted"/>
<dbReference type="InterPro" id="IPR046276">
    <property type="entry name" value="DUF6309"/>
</dbReference>
<gene>
    <name evidence="1" type="ordered locus">SGR_179</name>
</gene>
<dbReference type="PATRIC" id="fig|455632.4.peg.157"/>
<dbReference type="HOGENOM" id="CLU_1517103_0_0_11"/>
<protein>
    <submittedName>
        <fullName evidence="1">Uncharacterized protein</fullName>
    </submittedName>
</protein>
<dbReference type="eggNOG" id="ENOG503462Q">
    <property type="taxonomic scope" value="Bacteria"/>
</dbReference>
<dbReference type="KEGG" id="sgr:SGR_179"/>